<comment type="caution">
    <text evidence="2">The sequence shown here is derived from an EMBL/GenBank/DDBJ whole genome shotgun (WGS) entry which is preliminary data.</text>
</comment>
<organism evidence="2 3">
    <name type="scientific">Paenochrobactrum gallinarii</name>
    <dbReference type="NCBI Taxonomy" id="643673"/>
    <lineage>
        <taxon>Bacteria</taxon>
        <taxon>Pseudomonadati</taxon>
        <taxon>Pseudomonadota</taxon>
        <taxon>Alphaproteobacteria</taxon>
        <taxon>Hyphomicrobiales</taxon>
        <taxon>Brucellaceae</taxon>
        <taxon>Paenochrobactrum</taxon>
    </lineage>
</organism>
<dbReference type="EMBL" id="JACIIU010000024">
    <property type="protein sequence ID" value="MBB6262337.1"/>
    <property type="molecule type" value="Genomic_DNA"/>
</dbReference>
<sequence length="192" mass="21938">MQSHHLMKLLSAGIFISLMFPVGVASAQTLNVCHGYDCYYRTKVTLTAKDEQRIRTLLQKANRSAADERKALRMAVAIFEERSTVVIGVRDKPRMQFGKARIKGQMDCVDESTNTDNFLRYLHARGWMKHHTPARRTSRGSFIDGRYPHWTAVMEDKNGQSWAIDSWYEAGGGQPDIMPLAEWKQRGYGGKR</sequence>
<feature type="chain" id="PRO_5032340778" evidence="1">
    <location>
        <begin position="28"/>
        <end position="192"/>
    </location>
</feature>
<evidence type="ECO:0000313" key="3">
    <source>
        <dbReference type="Proteomes" id="UP000555393"/>
    </source>
</evidence>
<keyword evidence="1" id="KW-0732">Signal</keyword>
<gene>
    <name evidence="2" type="ORF">FHS77_002909</name>
</gene>
<keyword evidence="3" id="KW-1185">Reference proteome</keyword>
<protein>
    <submittedName>
        <fullName evidence="2">Uncharacterized protein</fullName>
    </submittedName>
</protein>
<evidence type="ECO:0000313" key="2">
    <source>
        <dbReference type="EMBL" id="MBB6262337.1"/>
    </source>
</evidence>
<feature type="signal peptide" evidence="1">
    <location>
        <begin position="1"/>
        <end position="27"/>
    </location>
</feature>
<dbReference type="RefSeq" id="WP_246431354.1">
    <property type="nucleotide sequence ID" value="NZ_JACIIU010000024.1"/>
</dbReference>
<proteinExistence type="predicted"/>
<dbReference type="Proteomes" id="UP000555393">
    <property type="component" value="Unassembled WGS sequence"/>
</dbReference>
<name>A0A841M0R0_9HYPH</name>
<evidence type="ECO:0000256" key="1">
    <source>
        <dbReference type="SAM" id="SignalP"/>
    </source>
</evidence>
<reference evidence="2 3" key="1">
    <citation type="submission" date="2020-08" db="EMBL/GenBank/DDBJ databases">
        <title>Genomic Encyclopedia of Type Strains, Phase IV (KMG-IV): sequencing the most valuable type-strain genomes for metagenomic binning, comparative biology and taxonomic classification.</title>
        <authorList>
            <person name="Goeker M."/>
        </authorList>
    </citation>
    <scope>NUCLEOTIDE SEQUENCE [LARGE SCALE GENOMIC DNA]</scope>
    <source>
        <strain evidence="2 3">DSM 22336</strain>
    </source>
</reference>
<accession>A0A841M0R0</accession>
<dbReference type="AlphaFoldDB" id="A0A841M0R0"/>